<reference evidence="2 3" key="1">
    <citation type="journal article" date="2019" name="Int. J. Syst. Evol. Microbiol.">
        <title>The Global Catalogue of Microorganisms (GCM) 10K type strain sequencing project: providing services to taxonomists for standard genome sequencing and annotation.</title>
        <authorList>
            <consortium name="The Broad Institute Genomics Platform"/>
            <consortium name="The Broad Institute Genome Sequencing Center for Infectious Disease"/>
            <person name="Wu L."/>
            <person name="Ma J."/>
        </authorList>
    </citation>
    <scope>NUCLEOTIDE SEQUENCE [LARGE SCALE GENOMIC DNA]</scope>
    <source>
        <strain evidence="2 3">Q85</strain>
    </source>
</reference>
<organism evidence="2 3">
    <name type="scientific">Halorubrum yunnanense</name>
    <dbReference type="NCBI Taxonomy" id="1526162"/>
    <lineage>
        <taxon>Archaea</taxon>
        <taxon>Methanobacteriati</taxon>
        <taxon>Methanobacteriota</taxon>
        <taxon>Stenosarchaea group</taxon>
        <taxon>Halobacteria</taxon>
        <taxon>Halobacteriales</taxon>
        <taxon>Haloferacaceae</taxon>
        <taxon>Halorubrum</taxon>
    </lineage>
</organism>
<feature type="compositionally biased region" description="Basic and acidic residues" evidence="1">
    <location>
        <begin position="291"/>
        <end position="303"/>
    </location>
</feature>
<gene>
    <name evidence="2" type="ORF">ACFQMK_13950</name>
</gene>
<evidence type="ECO:0000313" key="2">
    <source>
        <dbReference type="EMBL" id="MFC7187962.1"/>
    </source>
</evidence>
<dbReference type="RefSeq" id="WP_267665416.1">
    <property type="nucleotide sequence ID" value="NZ_JAODIX010000067.1"/>
</dbReference>
<evidence type="ECO:0008006" key="4">
    <source>
        <dbReference type="Google" id="ProtNLM"/>
    </source>
</evidence>
<sequence>MPISAAGWLRESVRRVRVGGLRGVGNSLYDVYLGAALSVTSKYPLGTNLFSREWDALVVLDACRVDALQTVAPEYDFLQEVGSVRSVGSHSYEWMVKTFTERHGAEIGRTAYVSANPFTAREFFEDSVPPKDRTVPFGPREYGTVPRDAIGYVDEIRRYGVDDEYGFILPSRVTDRAIRAGREERTDRLLVHYMQPHDPFLVDGAVEEHIYGRLRAGELSRSQAWEWYLDALRMVLDEVAVLLDNLDADRVVITADHGEAFGEFGFYGHMPGFPHPAVRRVPWAETTATDTGERDVDEERTPDDSFSDLEEHLEDLGYR</sequence>
<protein>
    <recommendedName>
        <fullName evidence="4">Sulfatase N-terminal domain-containing protein</fullName>
    </recommendedName>
</protein>
<dbReference type="Proteomes" id="UP001596390">
    <property type="component" value="Unassembled WGS sequence"/>
</dbReference>
<dbReference type="EMBL" id="JBHSZZ010000067">
    <property type="protein sequence ID" value="MFC7187962.1"/>
    <property type="molecule type" value="Genomic_DNA"/>
</dbReference>
<name>A0ABD5YHL6_9EURY</name>
<keyword evidence="3" id="KW-1185">Reference proteome</keyword>
<feature type="compositionally biased region" description="Acidic residues" evidence="1">
    <location>
        <begin position="304"/>
        <end position="313"/>
    </location>
</feature>
<dbReference type="AlphaFoldDB" id="A0ABD5YHL6"/>
<feature type="region of interest" description="Disordered" evidence="1">
    <location>
        <begin position="285"/>
        <end position="319"/>
    </location>
</feature>
<dbReference type="InterPro" id="IPR017850">
    <property type="entry name" value="Alkaline_phosphatase_core_sf"/>
</dbReference>
<accession>A0ABD5YHL6</accession>
<dbReference type="Gene3D" id="3.40.720.10">
    <property type="entry name" value="Alkaline Phosphatase, subunit A"/>
    <property type="match status" value="1"/>
</dbReference>
<dbReference type="SUPFAM" id="SSF53649">
    <property type="entry name" value="Alkaline phosphatase-like"/>
    <property type="match status" value="1"/>
</dbReference>
<evidence type="ECO:0000313" key="3">
    <source>
        <dbReference type="Proteomes" id="UP001596390"/>
    </source>
</evidence>
<comment type="caution">
    <text evidence="2">The sequence shown here is derived from an EMBL/GenBank/DDBJ whole genome shotgun (WGS) entry which is preliminary data.</text>
</comment>
<evidence type="ECO:0000256" key="1">
    <source>
        <dbReference type="SAM" id="MobiDB-lite"/>
    </source>
</evidence>
<proteinExistence type="predicted"/>